<organism evidence="3 4">
    <name type="scientific">Protea cynaroides</name>
    <dbReference type="NCBI Taxonomy" id="273540"/>
    <lineage>
        <taxon>Eukaryota</taxon>
        <taxon>Viridiplantae</taxon>
        <taxon>Streptophyta</taxon>
        <taxon>Embryophyta</taxon>
        <taxon>Tracheophyta</taxon>
        <taxon>Spermatophyta</taxon>
        <taxon>Magnoliopsida</taxon>
        <taxon>Proteales</taxon>
        <taxon>Proteaceae</taxon>
        <taxon>Protea</taxon>
    </lineage>
</organism>
<evidence type="ECO:0000313" key="3">
    <source>
        <dbReference type="EMBL" id="KAJ4971210.1"/>
    </source>
</evidence>
<dbReference type="InterPro" id="IPR036249">
    <property type="entry name" value="Thioredoxin-like_sf"/>
</dbReference>
<dbReference type="OrthoDB" id="423313at2759"/>
<evidence type="ECO:0000256" key="1">
    <source>
        <dbReference type="SAM" id="MobiDB-lite"/>
    </source>
</evidence>
<keyword evidence="4" id="KW-1185">Reference proteome</keyword>
<dbReference type="InterPro" id="IPR002109">
    <property type="entry name" value="Glutaredoxin"/>
</dbReference>
<sequence length="413" mass="46445">MKSMKGRCLKKLKSIQQPITSLKPGRFLQLNVSDGFLDSFLPFSVNRVPQIPPFCKEQDAKINQSNLPKPDPDINDVSESMKELEEEEEMELDENEGGDKENIGPPINSSKDLSVAAIKRNQNPEASIILPESASCHLRNGPLSELDVSSSRRPDLPPVDHNSEIPESSQSATRLGPLTEIDISSFRRPDLNSWSLFDPNLLAAFEQAVMDHIRTQEAERKARAITVMDTKEREDEPEPPSKFRRTEEQPLLKFQEKCPPGGSDSVILYTTSLRGIRKTFQDCNSIRFLLESFRVLFYERDVSMHLEFREELWRILGGRVVPPRLFIKGRYIGGADEVVILHEQGKLKQLLQGLPADQTEGPCDECAGVRFVLCFNCSGSRKVIPELGDEEVGLPIRCPDCNENGLIICPICC</sequence>
<feature type="compositionally biased region" description="Acidic residues" evidence="1">
    <location>
        <begin position="84"/>
        <end position="96"/>
    </location>
</feature>
<name>A0A9Q0KIQ3_9MAGN</name>
<proteinExistence type="predicted"/>
<dbReference type="Pfam" id="PF23733">
    <property type="entry name" value="GRXCR1-2_C"/>
    <property type="match status" value="1"/>
</dbReference>
<dbReference type="PANTHER" id="PTHR45669">
    <property type="entry name" value="GLUTAREDOXIN DOMAIN-CONTAINING CYSTEINE-RICH PROTEIN CG12206-RELATED"/>
    <property type="match status" value="1"/>
</dbReference>
<protein>
    <recommendedName>
        <fullName evidence="2">Glutaredoxin domain-containing protein</fullName>
    </recommendedName>
</protein>
<feature type="region of interest" description="Disordered" evidence="1">
    <location>
        <begin position="63"/>
        <end position="110"/>
    </location>
</feature>
<dbReference type="Proteomes" id="UP001141806">
    <property type="component" value="Unassembled WGS sequence"/>
</dbReference>
<dbReference type="AlphaFoldDB" id="A0A9Q0KIQ3"/>
<feature type="region of interest" description="Disordered" evidence="1">
    <location>
        <begin position="139"/>
        <end position="175"/>
    </location>
</feature>
<dbReference type="PROSITE" id="PS51354">
    <property type="entry name" value="GLUTAREDOXIN_2"/>
    <property type="match status" value="1"/>
</dbReference>
<accession>A0A9Q0KIQ3</accession>
<reference evidence="3" key="1">
    <citation type="journal article" date="2023" name="Plant J.">
        <title>The genome of the king protea, Protea cynaroides.</title>
        <authorList>
            <person name="Chang J."/>
            <person name="Duong T.A."/>
            <person name="Schoeman C."/>
            <person name="Ma X."/>
            <person name="Roodt D."/>
            <person name="Barker N."/>
            <person name="Li Z."/>
            <person name="Van de Peer Y."/>
            <person name="Mizrachi E."/>
        </authorList>
    </citation>
    <scope>NUCLEOTIDE SEQUENCE</scope>
    <source>
        <tissue evidence="3">Young leaves</tissue>
    </source>
</reference>
<dbReference type="Pfam" id="PF00462">
    <property type="entry name" value="Glutaredoxin"/>
    <property type="match status" value="1"/>
</dbReference>
<evidence type="ECO:0000313" key="4">
    <source>
        <dbReference type="Proteomes" id="UP001141806"/>
    </source>
</evidence>
<feature type="domain" description="Glutaredoxin" evidence="2">
    <location>
        <begin position="266"/>
        <end position="332"/>
    </location>
</feature>
<dbReference type="PANTHER" id="PTHR45669:SF14">
    <property type="entry name" value="EMB|CAB81925.1-RELATED"/>
    <property type="match status" value="1"/>
</dbReference>
<feature type="region of interest" description="Disordered" evidence="1">
    <location>
        <begin position="230"/>
        <end position="249"/>
    </location>
</feature>
<dbReference type="Gene3D" id="3.40.30.10">
    <property type="entry name" value="Glutaredoxin"/>
    <property type="match status" value="1"/>
</dbReference>
<gene>
    <name evidence="3" type="ORF">NE237_004309</name>
</gene>
<dbReference type="EMBL" id="JAMYWD010000005">
    <property type="protein sequence ID" value="KAJ4971210.1"/>
    <property type="molecule type" value="Genomic_DNA"/>
</dbReference>
<dbReference type="CDD" id="cd03031">
    <property type="entry name" value="GRX_GRX_like"/>
    <property type="match status" value="1"/>
</dbReference>
<evidence type="ECO:0000259" key="2">
    <source>
        <dbReference type="Pfam" id="PF00462"/>
    </source>
</evidence>
<dbReference type="SUPFAM" id="SSF52833">
    <property type="entry name" value="Thioredoxin-like"/>
    <property type="match status" value="1"/>
</dbReference>
<comment type="caution">
    <text evidence="3">The sequence shown here is derived from an EMBL/GenBank/DDBJ whole genome shotgun (WGS) entry which is preliminary data.</text>
</comment>